<dbReference type="STRING" id="29845.A0A1V6S1Y4"/>
<proteinExistence type="predicted"/>
<protein>
    <submittedName>
        <fullName evidence="1">Uncharacterized protein</fullName>
    </submittedName>
</protein>
<sequence>MALRIPVFALEQDPWNHGPVPLPPRSPSFLQCHHLVDGRVATNYIPMLNTDVHAMVPFLEIAGSIIFKFVGKKDLSFAEANKKPDWNLWKGDSSFSKERWDFWKERLQWISEQNGLMERTRDDAQKLVELIYSIEQESREKKPAPRNDLNIHC</sequence>
<comment type="caution">
    <text evidence="1">The sequence shown here is derived from an EMBL/GenBank/DDBJ whole genome shotgun (WGS) entry which is preliminary data.</text>
</comment>
<dbReference type="EMBL" id="MDYP01000012">
    <property type="protein sequence ID" value="OQE07866.1"/>
    <property type="molecule type" value="Genomic_DNA"/>
</dbReference>
<dbReference type="Proteomes" id="UP000191518">
    <property type="component" value="Unassembled WGS sequence"/>
</dbReference>
<reference evidence="2" key="1">
    <citation type="journal article" date="2017" name="Nat. Microbiol.">
        <title>Global analysis of biosynthetic gene clusters reveals vast potential of secondary metabolite production in Penicillium species.</title>
        <authorList>
            <person name="Nielsen J.C."/>
            <person name="Grijseels S."/>
            <person name="Prigent S."/>
            <person name="Ji B."/>
            <person name="Dainat J."/>
            <person name="Nielsen K.F."/>
            <person name="Frisvad J.C."/>
            <person name="Workman M."/>
            <person name="Nielsen J."/>
        </authorList>
    </citation>
    <scope>NUCLEOTIDE SEQUENCE [LARGE SCALE GENOMIC DNA]</scope>
    <source>
        <strain evidence="2">IBT 29486</strain>
    </source>
</reference>
<organism evidence="1 2">
    <name type="scientific">Penicillium vulpinum</name>
    <dbReference type="NCBI Taxonomy" id="29845"/>
    <lineage>
        <taxon>Eukaryota</taxon>
        <taxon>Fungi</taxon>
        <taxon>Dikarya</taxon>
        <taxon>Ascomycota</taxon>
        <taxon>Pezizomycotina</taxon>
        <taxon>Eurotiomycetes</taxon>
        <taxon>Eurotiomycetidae</taxon>
        <taxon>Eurotiales</taxon>
        <taxon>Aspergillaceae</taxon>
        <taxon>Penicillium</taxon>
    </lineage>
</organism>
<accession>A0A1V6S1Y4</accession>
<keyword evidence="2" id="KW-1185">Reference proteome</keyword>
<evidence type="ECO:0000313" key="2">
    <source>
        <dbReference type="Proteomes" id="UP000191518"/>
    </source>
</evidence>
<dbReference type="AlphaFoldDB" id="A0A1V6S1Y4"/>
<name>A0A1V6S1Y4_9EURO</name>
<gene>
    <name evidence="1" type="ORF">PENVUL_c012G01548</name>
</gene>
<evidence type="ECO:0000313" key="1">
    <source>
        <dbReference type="EMBL" id="OQE07866.1"/>
    </source>
</evidence>
<dbReference type="Pfam" id="PF12311">
    <property type="entry name" value="DUF3632"/>
    <property type="match status" value="1"/>
</dbReference>
<dbReference type="InterPro" id="IPR022085">
    <property type="entry name" value="OpdG"/>
</dbReference>